<accession>A0A4C1UCJ5</accession>
<comment type="caution">
    <text evidence="2">The sequence shown here is derived from an EMBL/GenBank/DDBJ whole genome shotgun (WGS) entry which is preliminary data.</text>
</comment>
<organism evidence="2 3">
    <name type="scientific">Eumeta variegata</name>
    <name type="common">Bagworm moth</name>
    <name type="synonym">Eumeta japonica</name>
    <dbReference type="NCBI Taxonomy" id="151549"/>
    <lineage>
        <taxon>Eukaryota</taxon>
        <taxon>Metazoa</taxon>
        <taxon>Ecdysozoa</taxon>
        <taxon>Arthropoda</taxon>
        <taxon>Hexapoda</taxon>
        <taxon>Insecta</taxon>
        <taxon>Pterygota</taxon>
        <taxon>Neoptera</taxon>
        <taxon>Endopterygota</taxon>
        <taxon>Lepidoptera</taxon>
        <taxon>Glossata</taxon>
        <taxon>Ditrysia</taxon>
        <taxon>Tineoidea</taxon>
        <taxon>Psychidae</taxon>
        <taxon>Oiketicinae</taxon>
        <taxon>Eumeta</taxon>
    </lineage>
</organism>
<feature type="region of interest" description="Disordered" evidence="1">
    <location>
        <begin position="384"/>
        <end position="432"/>
    </location>
</feature>
<feature type="compositionally biased region" description="Basic and acidic residues" evidence="1">
    <location>
        <begin position="419"/>
        <end position="432"/>
    </location>
</feature>
<feature type="compositionally biased region" description="Low complexity" evidence="1">
    <location>
        <begin position="334"/>
        <end position="343"/>
    </location>
</feature>
<dbReference type="AlphaFoldDB" id="A0A4C1UCJ5"/>
<dbReference type="Proteomes" id="UP000299102">
    <property type="component" value="Unassembled WGS sequence"/>
</dbReference>
<evidence type="ECO:0000313" key="3">
    <source>
        <dbReference type="Proteomes" id="UP000299102"/>
    </source>
</evidence>
<feature type="region of interest" description="Disordered" evidence="1">
    <location>
        <begin position="333"/>
        <end position="369"/>
    </location>
</feature>
<evidence type="ECO:0000313" key="2">
    <source>
        <dbReference type="EMBL" id="GBP23847.1"/>
    </source>
</evidence>
<reference evidence="2 3" key="1">
    <citation type="journal article" date="2019" name="Commun. Biol.">
        <title>The bagworm genome reveals a unique fibroin gene that provides high tensile strength.</title>
        <authorList>
            <person name="Kono N."/>
            <person name="Nakamura H."/>
            <person name="Ohtoshi R."/>
            <person name="Tomita M."/>
            <person name="Numata K."/>
            <person name="Arakawa K."/>
        </authorList>
    </citation>
    <scope>NUCLEOTIDE SEQUENCE [LARGE SCALE GENOMIC DNA]</scope>
</reference>
<gene>
    <name evidence="2" type="ORF">EVAR_86224_1</name>
</gene>
<proteinExistence type="predicted"/>
<name>A0A4C1UCJ5_EUMVA</name>
<sequence length="432" mass="47360">MKCLYILIPFSPRHVLTLALGLPSNQLDIINIHSKRKELFFPNLLELHIHANQDTHQYKSNEPKLDGCVDGGGVPLTKPHSIDQSYARRYKYRYRRRVDRVPDNVNWLDKKDARDVSSAARPVCFGACPLAASAEVCLTLELKVSLVVVARGPSTYYKCQNEKLVRVRMQSSTQASAFHVSRYAHGPRVPIMIFLSTSPLKVVSSPTVEPAHPARPAQGVRYIIRLLPRTVFPRRRPRADSAAVDHCARGARARSIQRSQFRVPEGPVWPKASPGMGITLWGTGSGKGYEVAGPSGEEIGTLTKEIYTAKVCTKRSAKDDKKYRKKTRLLEAIPSGGRPAGPLRAGGGAYGGARPPERPGPRKLSLTVNARDTRPTARIRVSGEAGGARAGGSLGALRSRKITNRKWPAPRSPAADTNEISHAHCGETRTAK</sequence>
<protein>
    <submittedName>
        <fullName evidence="2">Uncharacterized protein</fullName>
    </submittedName>
</protein>
<dbReference type="EMBL" id="BGZK01000154">
    <property type="protein sequence ID" value="GBP23847.1"/>
    <property type="molecule type" value="Genomic_DNA"/>
</dbReference>
<evidence type="ECO:0000256" key="1">
    <source>
        <dbReference type="SAM" id="MobiDB-lite"/>
    </source>
</evidence>
<feature type="compositionally biased region" description="Gly residues" evidence="1">
    <location>
        <begin position="384"/>
        <end position="394"/>
    </location>
</feature>
<keyword evidence="3" id="KW-1185">Reference proteome</keyword>